<evidence type="ECO:0000256" key="4">
    <source>
        <dbReference type="ARBA" id="ARBA00022679"/>
    </source>
</evidence>
<comment type="catalytic activity">
    <reaction evidence="1 10">
        <text>a fatty acyl-[ACP] + phosphate = an acyl phosphate + holo-[ACP]</text>
        <dbReference type="Rhea" id="RHEA:42292"/>
        <dbReference type="Rhea" id="RHEA-COMP:9685"/>
        <dbReference type="Rhea" id="RHEA-COMP:14125"/>
        <dbReference type="ChEBI" id="CHEBI:43474"/>
        <dbReference type="ChEBI" id="CHEBI:59918"/>
        <dbReference type="ChEBI" id="CHEBI:64479"/>
        <dbReference type="ChEBI" id="CHEBI:138651"/>
        <dbReference type="EC" id="2.3.1.274"/>
    </reaction>
</comment>
<dbReference type="NCBIfam" id="TIGR00182">
    <property type="entry name" value="plsX"/>
    <property type="match status" value="1"/>
</dbReference>
<evidence type="ECO:0000313" key="11">
    <source>
        <dbReference type="EMBL" id="MCQ8185675.1"/>
    </source>
</evidence>
<keyword evidence="7 10" id="KW-1208">Phospholipid metabolism</keyword>
<evidence type="ECO:0000313" key="12">
    <source>
        <dbReference type="Proteomes" id="UP001142610"/>
    </source>
</evidence>
<dbReference type="Pfam" id="PF02504">
    <property type="entry name" value="FA_synthesis"/>
    <property type="match status" value="1"/>
</dbReference>
<evidence type="ECO:0000256" key="1">
    <source>
        <dbReference type="ARBA" id="ARBA00001232"/>
    </source>
</evidence>
<keyword evidence="11" id="KW-0012">Acyltransferase</keyword>
<dbReference type="GO" id="GO:0006633">
    <property type="term" value="P:fatty acid biosynthetic process"/>
    <property type="evidence" value="ECO:0007669"/>
    <property type="project" value="UniProtKB-UniRule"/>
</dbReference>
<comment type="similarity">
    <text evidence="10">Belongs to the PlsX family.</text>
</comment>
<dbReference type="Proteomes" id="UP001142610">
    <property type="component" value="Unassembled WGS sequence"/>
</dbReference>
<dbReference type="GO" id="GO:0008654">
    <property type="term" value="P:phospholipid biosynthetic process"/>
    <property type="evidence" value="ECO:0007669"/>
    <property type="project" value="UniProtKB-KW"/>
</dbReference>
<dbReference type="PANTHER" id="PTHR30100">
    <property type="entry name" value="FATTY ACID/PHOSPHOLIPID SYNTHESIS PROTEIN PLSX"/>
    <property type="match status" value="1"/>
</dbReference>
<comment type="function">
    <text evidence="10">Catalyzes the reversible formation of acyl-phosphate (acyl-PO(4)) from acyl-[acyl-carrier-protein] (acyl-ACP). This enzyme utilizes acyl-ACP as fatty acyl donor, but not acyl-CoA.</text>
</comment>
<dbReference type="GO" id="GO:0005737">
    <property type="term" value="C:cytoplasm"/>
    <property type="evidence" value="ECO:0007669"/>
    <property type="project" value="UniProtKB-SubCell"/>
</dbReference>
<dbReference type="InterPro" id="IPR012281">
    <property type="entry name" value="Phospholipid_synth_PlsX-like"/>
</dbReference>
<evidence type="ECO:0000256" key="7">
    <source>
        <dbReference type="ARBA" id="ARBA00023264"/>
    </source>
</evidence>
<keyword evidence="5 10" id="KW-0443">Lipid metabolism</keyword>
<name>A0A9X2L9N6_9PROT</name>
<sequence length="360" mass="37668">MALDRSTLTLAVDVMGGDNGPQAVIDGCRLALDDGLQSKLVLVGQESAIAEARSRTSLPDDRVSVIHAEGVVAMDDKPAKALRRAKDSSMWAAIDQVKEGAANGIVSCGNTGALMAIARMRLKMIEGVDRPAASALWPSMSGKAVVLDVGANVDVTADQLVQFAIMGEAFFRAMTEKEKPRVGLLNIGEEDLKGNALIKHAAKVLREADPEMDFIGFVEGNDISSGEVDVVVTDGFTGNIALKTAEGTARLLGGWVKEALTANLMSKMGAALMMPSLKKLKDRMDPASVNGAPLLGLNGLVVKSHGGSEPEGIASALELAEELAAHPFLDQIKETIADVADRAVELPTDDEETASAAAAE</sequence>
<dbReference type="GO" id="GO:0043811">
    <property type="term" value="F:phosphate:acyl-[acyl carrier protein] acyltransferase activity"/>
    <property type="evidence" value="ECO:0007669"/>
    <property type="project" value="UniProtKB-UniRule"/>
</dbReference>
<evidence type="ECO:0000256" key="10">
    <source>
        <dbReference type="HAMAP-Rule" id="MF_00019"/>
    </source>
</evidence>
<keyword evidence="4 10" id="KW-0808">Transferase</keyword>
<keyword evidence="6 10" id="KW-0594">Phospholipid biosynthesis</keyword>
<evidence type="ECO:0000256" key="6">
    <source>
        <dbReference type="ARBA" id="ARBA00023209"/>
    </source>
</evidence>
<reference evidence="11" key="1">
    <citation type="submission" date="2022-07" db="EMBL/GenBank/DDBJ databases">
        <title>Parvularcula maris sp. nov., an algicidal bacterium isolated from seawater.</title>
        <authorList>
            <person name="Li F."/>
        </authorList>
    </citation>
    <scope>NUCLEOTIDE SEQUENCE</scope>
    <source>
        <strain evidence="11">BGMRC 0090</strain>
    </source>
</reference>
<evidence type="ECO:0000256" key="5">
    <source>
        <dbReference type="ARBA" id="ARBA00023098"/>
    </source>
</evidence>
<evidence type="ECO:0000256" key="3">
    <source>
        <dbReference type="ARBA" id="ARBA00022516"/>
    </source>
</evidence>
<proteinExistence type="inferred from homology"/>
<dbReference type="AlphaFoldDB" id="A0A9X2L9N6"/>
<dbReference type="SUPFAM" id="SSF53659">
    <property type="entry name" value="Isocitrate/Isopropylmalate dehydrogenase-like"/>
    <property type="match status" value="1"/>
</dbReference>
<evidence type="ECO:0000256" key="2">
    <source>
        <dbReference type="ARBA" id="ARBA00022490"/>
    </source>
</evidence>
<keyword evidence="3 10" id="KW-0444">Lipid biosynthesis</keyword>
<dbReference type="RefSeq" id="WP_256619565.1">
    <property type="nucleotide sequence ID" value="NZ_JANIBC010000007.1"/>
</dbReference>
<evidence type="ECO:0000256" key="9">
    <source>
        <dbReference type="ARBA" id="ARBA00046608"/>
    </source>
</evidence>
<comment type="caution">
    <text evidence="11">The sequence shown here is derived from an EMBL/GenBank/DDBJ whole genome shotgun (WGS) entry which is preliminary data.</text>
</comment>
<dbReference type="PANTHER" id="PTHR30100:SF1">
    <property type="entry name" value="PHOSPHATE ACYLTRANSFERASE"/>
    <property type="match status" value="1"/>
</dbReference>
<dbReference type="EC" id="2.3.1.274" evidence="8 10"/>
<keyword evidence="12" id="KW-1185">Reference proteome</keyword>
<dbReference type="HAMAP" id="MF_00019">
    <property type="entry name" value="PlsX"/>
    <property type="match status" value="1"/>
</dbReference>
<comment type="pathway">
    <text evidence="10">Lipid metabolism; phospholipid metabolism.</text>
</comment>
<dbReference type="Gene3D" id="3.40.718.10">
    <property type="entry name" value="Isopropylmalate Dehydrogenase"/>
    <property type="match status" value="1"/>
</dbReference>
<comment type="subunit">
    <text evidence="9 10">Homodimer. Probably interacts with PlsY.</text>
</comment>
<keyword evidence="2 10" id="KW-0963">Cytoplasm</keyword>
<comment type="subcellular location">
    <subcellularLocation>
        <location evidence="10">Cytoplasm</location>
    </subcellularLocation>
    <text evidence="10">Associated with the membrane possibly through PlsY.</text>
</comment>
<gene>
    <name evidence="10 11" type="primary">plsX</name>
    <name evidence="11" type="ORF">NOG11_09730</name>
</gene>
<accession>A0A9X2L9N6</accession>
<dbReference type="EMBL" id="JANIBC010000007">
    <property type="protein sequence ID" value="MCQ8185675.1"/>
    <property type="molecule type" value="Genomic_DNA"/>
</dbReference>
<organism evidence="11 12">
    <name type="scientific">Parvularcula maris</name>
    <dbReference type="NCBI Taxonomy" id="2965077"/>
    <lineage>
        <taxon>Bacteria</taxon>
        <taxon>Pseudomonadati</taxon>
        <taxon>Pseudomonadota</taxon>
        <taxon>Alphaproteobacteria</taxon>
        <taxon>Parvularculales</taxon>
        <taxon>Parvularculaceae</taxon>
        <taxon>Parvularcula</taxon>
    </lineage>
</organism>
<protein>
    <recommendedName>
        <fullName evidence="8 10">Phosphate acyltransferase</fullName>
        <ecNumber evidence="8 10">2.3.1.274</ecNumber>
    </recommendedName>
    <alternativeName>
        <fullName evidence="10">Acyl-ACP phosphotransacylase</fullName>
    </alternativeName>
    <alternativeName>
        <fullName evidence="10">Acyl-[acyl-carrier-protein]--phosphate acyltransferase</fullName>
    </alternativeName>
    <alternativeName>
        <fullName evidence="10">Phosphate-acyl-ACP acyltransferase</fullName>
    </alternativeName>
</protein>
<evidence type="ECO:0000256" key="8">
    <source>
        <dbReference type="ARBA" id="ARBA00024069"/>
    </source>
</evidence>
<dbReference type="PIRSF" id="PIRSF002465">
    <property type="entry name" value="Phsphlp_syn_PlsX"/>
    <property type="match status" value="1"/>
</dbReference>
<dbReference type="InterPro" id="IPR003664">
    <property type="entry name" value="FA_synthesis"/>
</dbReference>